<evidence type="ECO:0000313" key="14">
    <source>
        <dbReference type="Proteomes" id="UP001530377"/>
    </source>
</evidence>
<dbReference type="EMBL" id="JALLPB020000031">
    <property type="protein sequence ID" value="KAL3823718.1"/>
    <property type="molecule type" value="Genomic_DNA"/>
</dbReference>
<keyword evidence="8 9" id="KW-0472">Membrane</keyword>
<evidence type="ECO:0000256" key="5">
    <source>
        <dbReference type="ARBA" id="ARBA00022737"/>
    </source>
</evidence>
<dbReference type="SUPFAM" id="SSF103506">
    <property type="entry name" value="Mitochondrial carrier"/>
    <property type="match status" value="1"/>
</dbReference>
<feature type="compositionally biased region" description="Basic and acidic residues" evidence="11">
    <location>
        <begin position="87"/>
        <end position="107"/>
    </location>
</feature>
<comment type="subcellular location">
    <subcellularLocation>
        <location evidence="1">Mitochondrion membrane</location>
        <topology evidence="1">Multi-pass membrane protein</topology>
    </subcellularLocation>
</comment>
<evidence type="ECO:0000256" key="3">
    <source>
        <dbReference type="ARBA" id="ARBA00022448"/>
    </source>
</evidence>
<accession>A0ABD3SGW4</accession>
<evidence type="ECO:0000256" key="11">
    <source>
        <dbReference type="SAM" id="MobiDB-lite"/>
    </source>
</evidence>
<feature type="region of interest" description="Disordered" evidence="11">
    <location>
        <begin position="84"/>
        <end position="107"/>
    </location>
</feature>
<sequence length="291" mass="32080">NKMSTKLTGYQNATVGVTVGIVEVLCCQPLNYWKNMKQQGLPLSFHPRRLYRGLGAAAVNMGSCTMIQFAVGGSLRRLAVGGGVGGEDDHYDRRRHRGGGEGGRRRLRPHEEMGIGFAAGAISAIAGSPLTLIMIQQQVRGGRSFDALRRISNPRDIYRGFVGVAMREGLWTCGYLSFPPIVRRYLMESCPGNEFFDTDAKARVPAALLGGFFACYLSHPFDTIKTCMQGDVERRSYGTFTETARKIYIIGGPTAFYRGAAFRYGRMACAVYLIDSLQGEVGRRLYPDAFK</sequence>
<evidence type="ECO:0008006" key="15">
    <source>
        <dbReference type="Google" id="ProtNLM"/>
    </source>
</evidence>
<dbReference type="PROSITE" id="PS50920">
    <property type="entry name" value="SOLCAR"/>
    <property type="match status" value="1"/>
</dbReference>
<evidence type="ECO:0000256" key="7">
    <source>
        <dbReference type="ARBA" id="ARBA00023128"/>
    </source>
</evidence>
<evidence type="ECO:0000256" key="8">
    <source>
        <dbReference type="ARBA" id="ARBA00023136"/>
    </source>
</evidence>
<protein>
    <recommendedName>
        <fullName evidence="15">Mitochondrial carrier protein</fullName>
    </recommendedName>
</protein>
<dbReference type="Pfam" id="PF00153">
    <property type="entry name" value="Mito_carr"/>
    <property type="match status" value="1"/>
</dbReference>
<keyword evidence="14" id="KW-1185">Reference proteome</keyword>
<keyword evidence="4 9" id="KW-0812">Transmembrane</keyword>
<keyword evidence="5" id="KW-0677">Repeat</keyword>
<dbReference type="AlphaFoldDB" id="A0ABD3SGW4"/>
<name>A0ABD3SGW4_9STRA</name>
<dbReference type="InterPro" id="IPR049563">
    <property type="entry name" value="TXTP-like"/>
</dbReference>
<evidence type="ECO:0000256" key="10">
    <source>
        <dbReference type="RuleBase" id="RU000488"/>
    </source>
</evidence>
<feature type="non-terminal residue" evidence="13">
    <location>
        <position position="1"/>
    </location>
</feature>
<comment type="similarity">
    <text evidence="2 10">Belongs to the mitochondrial carrier (TC 2.A.29) family.</text>
</comment>
<evidence type="ECO:0000256" key="4">
    <source>
        <dbReference type="ARBA" id="ARBA00022692"/>
    </source>
</evidence>
<dbReference type="PANTHER" id="PTHR45788:SF4">
    <property type="entry name" value="TRICARBOXYLATE TRANSPORT PROTEIN, MITOCHONDRIAL"/>
    <property type="match status" value="1"/>
</dbReference>
<evidence type="ECO:0000256" key="6">
    <source>
        <dbReference type="ARBA" id="ARBA00022989"/>
    </source>
</evidence>
<keyword evidence="7" id="KW-0496">Mitochondrion</keyword>
<reference evidence="13 14" key="1">
    <citation type="submission" date="2024-10" db="EMBL/GenBank/DDBJ databases">
        <title>Updated reference genomes for cyclostephanoid diatoms.</title>
        <authorList>
            <person name="Roberts W.R."/>
            <person name="Alverson A.J."/>
        </authorList>
    </citation>
    <scope>NUCLEOTIDE SEQUENCE [LARGE SCALE GENOMIC DNA]</scope>
    <source>
        <strain evidence="13 14">AJA228-03</strain>
    </source>
</reference>
<evidence type="ECO:0000256" key="12">
    <source>
        <dbReference type="SAM" id="Phobius"/>
    </source>
</evidence>
<dbReference type="PANTHER" id="PTHR45788">
    <property type="entry name" value="SUCCINATE/FUMARATE MITOCHONDRIAL TRANSPORTER-RELATED"/>
    <property type="match status" value="1"/>
</dbReference>
<comment type="caution">
    <text evidence="13">The sequence shown here is derived from an EMBL/GenBank/DDBJ whole genome shotgun (WGS) entry which is preliminary data.</text>
</comment>
<keyword evidence="3 10" id="KW-0813">Transport</keyword>
<gene>
    <name evidence="13" type="ORF">ACHAXA_007289</name>
</gene>
<dbReference type="Gene3D" id="1.50.40.10">
    <property type="entry name" value="Mitochondrial carrier domain"/>
    <property type="match status" value="1"/>
</dbReference>
<proteinExistence type="inferred from homology"/>
<feature type="transmembrane region" description="Helical" evidence="12">
    <location>
        <begin position="114"/>
        <end position="135"/>
    </location>
</feature>
<dbReference type="Proteomes" id="UP001530377">
    <property type="component" value="Unassembled WGS sequence"/>
</dbReference>
<evidence type="ECO:0000256" key="1">
    <source>
        <dbReference type="ARBA" id="ARBA00004225"/>
    </source>
</evidence>
<evidence type="ECO:0000313" key="13">
    <source>
        <dbReference type="EMBL" id="KAL3823718.1"/>
    </source>
</evidence>
<dbReference type="InterPro" id="IPR018108">
    <property type="entry name" value="MCP_transmembrane"/>
</dbReference>
<keyword evidence="6 12" id="KW-1133">Transmembrane helix</keyword>
<dbReference type="GO" id="GO:0031966">
    <property type="term" value="C:mitochondrial membrane"/>
    <property type="evidence" value="ECO:0007669"/>
    <property type="project" value="UniProtKB-SubCell"/>
</dbReference>
<dbReference type="InterPro" id="IPR023395">
    <property type="entry name" value="MCP_dom_sf"/>
</dbReference>
<evidence type="ECO:0000256" key="9">
    <source>
        <dbReference type="PROSITE-ProRule" id="PRU00282"/>
    </source>
</evidence>
<feature type="repeat" description="Solcar" evidence="9">
    <location>
        <begin position="198"/>
        <end position="284"/>
    </location>
</feature>
<organism evidence="13 14">
    <name type="scientific">Cyclostephanos tholiformis</name>
    <dbReference type="NCBI Taxonomy" id="382380"/>
    <lineage>
        <taxon>Eukaryota</taxon>
        <taxon>Sar</taxon>
        <taxon>Stramenopiles</taxon>
        <taxon>Ochrophyta</taxon>
        <taxon>Bacillariophyta</taxon>
        <taxon>Coscinodiscophyceae</taxon>
        <taxon>Thalassiosirophycidae</taxon>
        <taxon>Stephanodiscales</taxon>
        <taxon>Stephanodiscaceae</taxon>
        <taxon>Cyclostephanos</taxon>
    </lineage>
</organism>
<evidence type="ECO:0000256" key="2">
    <source>
        <dbReference type="ARBA" id="ARBA00006375"/>
    </source>
</evidence>